<proteinExistence type="predicted"/>
<comment type="caution">
    <text evidence="2">The sequence shown here is derived from an EMBL/GenBank/DDBJ whole genome shotgun (WGS) entry which is preliminary data.</text>
</comment>
<dbReference type="EMBL" id="WTYF01000004">
    <property type="protein sequence ID" value="MXO50604.1"/>
    <property type="molecule type" value="Genomic_DNA"/>
</dbReference>
<gene>
    <name evidence="2" type="ORF">GRI42_04710</name>
</gene>
<protein>
    <submittedName>
        <fullName evidence="2">Uncharacterized protein</fullName>
    </submittedName>
</protein>
<evidence type="ECO:0000313" key="2">
    <source>
        <dbReference type="EMBL" id="MXO50604.1"/>
    </source>
</evidence>
<feature type="region of interest" description="Disordered" evidence="1">
    <location>
        <begin position="40"/>
        <end position="61"/>
    </location>
</feature>
<reference evidence="2 3" key="1">
    <citation type="submission" date="2019-12" db="EMBL/GenBank/DDBJ databases">
        <title>Genomic-based taxomic classification of the family Erythrobacteraceae.</title>
        <authorList>
            <person name="Xu L."/>
        </authorList>
    </citation>
    <scope>NUCLEOTIDE SEQUENCE [LARGE SCALE GENOMIC DNA]</scope>
    <source>
        <strain evidence="2 3">DSM 16225</strain>
    </source>
</reference>
<dbReference type="Proteomes" id="UP000444185">
    <property type="component" value="Unassembled WGS sequence"/>
</dbReference>
<name>A0A844XY94_9SPHN</name>
<keyword evidence="3" id="KW-1185">Reference proteome</keyword>
<dbReference type="AlphaFoldDB" id="A0A844XY94"/>
<sequence>MSRAERQDKIADVIARLEDCLVRLDALGCQQAARRVDHAIEDLRSASAPQRSGQPKQPRPA</sequence>
<evidence type="ECO:0000313" key="3">
    <source>
        <dbReference type="Proteomes" id="UP000444185"/>
    </source>
</evidence>
<organism evidence="2 3">
    <name type="scientific">Qipengyuania gaetbuli</name>
    <dbReference type="NCBI Taxonomy" id="266952"/>
    <lineage>
        <taxon>Bacteria</taxon>
        <taxon>Pseudomonadati</taxon>
        <taxon>Pseudomonadota</taxon>
        <taxon>Alphaproteobacteria</taxon>
        <taxon>Sphingomonadales</taxon>
        <taxon>Erythrobacteraceae</taxon>
        <taxon>Qipengyuania</taxon>
    </lineage>
</organism>
<evidence type="ECO:0000256" key="1">
    <source>
        <dbReference type="SAM" id="MobiDB-lite"/>
    </source>
</evidence>
<accession>A0A844XY94</accession>